<comment type="caution">
    <text evidence="4">The sequence shown here is derived from an EMBL/GenBank/DDBJ whole genome shotgun (WGS) entry which is preliminary data.</text>
</comment>
<reference evidence="4" key="1">
    <citation type="journal article" date="2023" name="PhytoFront">
        <title>Draft Genome Resources of Seven Strains of Tilletia horrida, Causal Agent of Kernel Smut of Rice.</title>
        <authorList>
            <person name="Khanal S."/>
            <person name="Antony Babu S."/>
            <person name="Zhou X.G."/>
        </authorList>
    </citation>
    <scope>NUCLEOTIDE SEQUENCE</scope>
    <source>
        <strain evidence="4">TX3</strain>
    </source>
</reference>
<keyword evidence="2" id="KW-0732">Signal</keyword>
<dbReference type="GO" id="GO:0005615">
    <property type="term" value="C:extracellular space"/>
    <property type="evidence" value="ECO:0007669"/>
    <property type="project" value="TreeGrafter"/>
</dbReference>
<feature type="chain" id="PRO_5042964946" description="FAS1 domain-containing protein" evidence="2">
    <location>
        <begin position="22"/>
        <end position="378"/>
    </location>
</feature>
<feature type="region of interest" description="Disordered" evidence="1">
    <location>
        <begin position="323"/>
        <end position="350"/>
    </location>
</feature>
<dbReference type="SMART" id="SM00554">
    <property type="entry name" value="FAS1"/>
    <property type="match status" value="2"/>
</dbReference>
<evidence type="ECO:0000259" key="3">
    <source>
        <dbReference type="PROSITE" id="PS50213"/>
    </source>
</evidence>
<dbReference type="AlphaFoldDB" id="A0AAN6GBM1"/>
<evidence type="ECO:0000256" key="1">
    <source>
        <dbReference type="SAM" id="MobiDB-lite"/>
    </source>
</evidence>
<feature type="signal peptide" evidence="2">
    <location>
        <begin position="1"/>
        <end position="21"/>
    </location>
</feature>
<name>A0AAN6GBM1_9BASI</name>
<evidence type="ECO:0000256" key="2">
    <source>
        <dbReference type="SAM" id="SignalP"/>
    </source>
</evidence>
<keyword evidence="5" id="KW-1185">Reference proteome</keyword>
<feature type="compositionally biased region" description="Low complexity" evidence="1">
    <location>
        <begin position="323"/>
        <end position="337"/>
    </location>
</feature>
<dbReference type="EMBL" id="JAPDMQ010000163">
    <property type="protein sequence ID" value="KAK0532336.1"/>
    <property type="molecule type" value="Genomic_DNA"/>
</dbReference>
<evidence type="ECO:0000313" key="5">
    <source>
        <dbReference type="Proteomes" id="UP001176521"/>
    </source>
</evidence>
<dbReference type="GO" id="GO:0000329">
    <property type="term" value="C:fungal-type vacuole membrane"/>
    <property type="evidence" value="ECO:0007669"/>
    <property type="project" value="TreeGrafter"/>
</dbReference>
<dbReference type="InterPro" id="IPR036378">
    <property type="entry name" value="FAS1_dom_sf"/>
</dbReference>
<protein>
    <recommendedName>
        <fullName evidence="3">FAS1 domain-containing protein</fullName>
    </recommendedName>
</protein>
<dbReference type="Gene3D" id="2.30.180.10">
    <property type="entry name" value="FAS1 domain"/>
    <property type="match status" value="2"/>
</dbReference>
<gene>
    <name evidence="4" type="ORF">OC842_003337</name>
</gene>
<evidence type="ECO:0000313" key="4">
    <source>
        <dbReference type="EMBL" id="KAK0532336.1"/>
    </source>
</evidence>
<proteinExistence type="predicted"/>
<dbReference type="SUPFAM" id="SSF82153">
    <property type="entry name" value="FAS1 domain"/>
    <property type="match status" value="2"/>
</dbReference>
<dbReference type="InterPro" id="IPR050904">
    <property type="entry name" value="Adhesion/Biosynth-related"/>
</dbReference>
<sequence>MKFSLASAAAALLLSAPAAFAQDVNATEYATGLLAALNQNNLTALSGLAARINQRLLPVLVANLNRNLTVLAPTNAAINALGNGLDEDTIFNTVAYHVLNGTFTQNQSDQTVIALTALSNSSLVQLPAGRPQVVVLEKQQNGTVYVKEPLNNVTFVQAAAAGVQYRNLLVRPINTVLTIPGNLTALAGRAGLSQLATALTQTELLEPLEEAKTGLTIFAPTNAAFQAIAQAASQLNTTQLSAVLAQHVLNGTVAYSTLLPNEAVNAAGQKLTFSKNDTGAYVQLANTTAKITQTNILFRGGVVHTIDAVLVDTATNPTAANDAFTSASTAGPTPTAGGNNGSGGGNNNNNTGAAAPGAKIGAGLLALTLVASGVFVLL</sequence>
<dbReference type="Proteomes" id="UP001176521">
    <property type="component" value="Unassembled WGS sequence"/>
</dbReference>
<feature type="domain" description="FAS1" evidence="3">
    <location>
        <begin position="29"/>
        <end position="177"/>
    </location>
</feature>
<organism evidence="4 5">
    <name type="scientific">Tilletia horrida</name>
    <dbReference type="NCBI Taxonomy" id="155126"/>
    <lineage>
        <taxon>Eukaryota</taxon>
        <taxon>Fungi</taxon>
        <taxon>Dikarya</taxon>
        <taxon>Basidiomycota</taxon>
        <taxon>Ustilaginomycotina</taxon>
        <taxon>Exobasidiomycetes</taxon>
        <taxon>Tilletiales</taxon>
        <taxon>Tilletiaceae</taxon>
        <taxon>Tilletia</taxon>
    </lineage>
</organism>
<accession>A0AAN6GBM1</accession>
<dbReference type="PANTHER" id="PTHR10900:SF122">
    <property type="entry name" value="FAS1 DOMAIN-CONTAINING PROTEIN"/>
    <property type="match status" value="1"/>
</dbReference>
<dbReference type="PROSITE" id="PS50213">
    <property type="entry name" value="FAS1"/>
    <property type="match status" value="2"/>
</dbReference>
<dbReference type="GO" id="GO:0016236">
    <property type="term" value="P:macroautophagy"/>
    <property type="evidence" value="ECO:0007669"/>
    <property type="project" value="TreeGrafter"/>
</dbReference>
<dbReference type="PANTHER" id="PTHR10900">
    <property type="entry name" value="PERIOSTIN-RELATED"/>
    <property type="match status" value="1"/>
</dbReference>
<feature type="domain" description="FAS1" evidence="3">
    <location>
        <begin position="179"/>
        <end position="310"/>
    </location>
</feature>
<dbReference type="InterPro" id="IPR000782">
    <property type="entry name" value="FAS1_domain"/>
</dbReference>
<dbReference type="Pfam" id="PF02469">
    <property type="entry name" value="Fasciclin"/>
    <property type="match status" value="2"/>
</dbReference>